<dbReference type="GO" id="GO:0005737">
    <property type="term" value="C:cytoplasm"/>
    <property type="evidence" value="ECO:0007669"/>
    <property type="project" value="UniProtKB-SubCell"/>
</dbReference>
<feature type="binding site" evidence="16">
    <location>
        <begin position="124"/>
        <end position="127"/>
    </location>
    <ligand>
        <name>substrate</name>
    </ligand>
</feature>
<comment type="cofactor">
    <cofactor evidence="2">
        <name>K(+)</name>
        <dbReference type="ChEBI" id="CHEBI:29103"/>
    </cofactor>
</comment>
<dbReference type="EC" id="2.7.1.33" evidence="6 16"/>
<dbReference type="Pfam" id="PF03309">
    <property type="entry name" value="Pan_kinase"/>
    <property type="match status" value="1"/>
</dbReference>
<evidence type="ECO:0000256" key="8">
    <source>
        <dbReference type="ARBA" id="ARBA00022679"/>
    </source>
</evidence>
<comment type="subcellular location">
    <subcellularLocation>
        <location evidence="3 16">Cytoplasm</location>
    </subcellularLocation>
</comment>
<evidence type="ECO:0000256" key="5">
    <source>
        <dbReference type="ARBA" id="ARBA00011738"/>
    </source>
</evidence>
<comment type="pathway">
    <text evidence="4 16">Cofactor biosynthesis; coenzyme A biosynthesis; CoA from (R)-pantothenate: step 1/5.</text>
</comment>
<feature type="binding site" evidence="16">
    <location>
        <position position="156"/>
    </location>
    <ligand>
        <name>ATP</name>
        <dbReference type="ChEBI" id="CHEBI:30616"/>
    </ligand>
</feature>
<keyword evidence="11 16" id="KW-0067">ATP-binding</keyword>
<dbReference type="PANTHER" id="PTHR34265:SF1">
    <property type="entry name" value="TYPE III PANTOTHENATE KINASE"/>
    <property type="match status" value="1"/>
</dbReference>
<keyword evidence="10 16" id="KW-0418">Kinase</keyword>
<feature type="region of interest" description="Disordered" evidence="17">
    <location>
        <begin position="1"/>
        <end position="20"/>
    </location>
</feature>
<evidence type="ECO:0000256" key="9">
    <source>
        <dbReference type="ARBA" id="ARBA00022741"/>
    </source>
</evidence>
<evidence type="ECO:0000256" key="15">
    <source>
        <dbReference type="ARBA" id="ARBA00040883"/>
    </source>
</evidence>
<dbReference type="EMBL" id="SNXW01000003">
    <property type="protein sequence ID" value="TDP84660.1"/>
    <property type="molecule type" value="Genomic_DNA"/>
</dbReference>
<feature type="binding site" evidence="16">
    <location>
        <position position="117"/>
    </location>
    <ligand>
        <name>substrate</name>
    </ligand>
</feature>
<feature type="binding site" evidence="16">
    <location>
        <position position="206"/>
    </location>
    <ligand>
        <name>substrate</name>
    </ligand>
</feature>
<comment type="cofactor">
    <cofactor evidence="16">
        <name>NH4(+)</name>
        <dbReference type="ChEBI" id="CHEBI:28938"/>
    </cofactor>
    <cofactor evidence="16">
        <name>K(+)</name>
        <dbReference type="ChEBI" id="CHEBI:29103"/>
    </cofactor>
    <text evidence="16">A monovalent cation. Ammonium or potassium.</text>
</comment>
<comment type="catalytic activity">
    <reaction evidence="1 16">
        <text>(R)-pantothenate + ATP = (R)-4'-phosphopantothenate + ADP + H(+)</text>
        <dbReference type="Rhea" id="RHEA:16373"/>
        <dbReference type="ChEBI" id="CHEBI:10986"/>
        <dbReference type="ChEBI" id="CHEBI:15378"/>
        <dbReference type="ChEBI" id="CHEBI:29032"/>
        <dbReference type="ChEBI" id="CHEBI:30616"/>
        <dbReference type="ChEBI" id="CHEBI:456216"/>
        <dbReference type="EC" id="2.7.1.33"/>
    </reaction>
</comment>
<name>A0A4R6REL2_9BURK</name>
<evidence type="ECO:0000256" key="11">
    <source>
        <dbReference type="ARBA" id="ARBA00022840"/>
    </source>
</evidence>
<organism evidence="18 19">
    <name type="scientific">Aquabacterium commune</name>
    <dbReference type="NCBI Taxonomy" id="70586"/>
    <lineage>
        <taxon>Bacteria</taxon>
        <taxon>Pseudomonadati</taxon>
        <taxon>Pseudomonadota</taxon>
        <taxon>Betaproteobacteria</taxon>
        <taxon>Burkholderiales</taxon>
        <taxon>Aquabacterium</taxon>
    </lineage>
</organism>
<evidence type="ECO:0000256" key="13">
    <source>
        <dbReference type="ARBA" id="ARBA00022993"/>
    </source>
</evidence>
<evidence type="ECO:0000256" key="12">
    <source>
        <dbReference type="ARBA" id="ARBA00022958"/>
    </source>
</evidence>
<evidence type="ECO:0000256" key="17">
    <source>
        <dbReference type="SAM" id="MobiDB-lite"/>
    </source>
</evidence>
<keyword evidence="19" id="KW-1185">Reference proteome</keyword>
<dbReference type="CDD" id="cd24015">
    <property type="entry name" value="ASKHA_NBD_PanK-III"/>
    <property type="match status" value="1"/>
</dbReference>
<keyword evidence="9 16" id="KW-0547">Nucleotide-binding</keyword>
<dbReference type="Proteomes" id="UP000294593">
    <property type="component" value="Unassembled WGS sequence"/>
</dbReference>
<comment type="subunit">
    <text evidence="5 16">Homodimer.</text>
</comment>
<keyword evidence="12 16" id="KW-0630">Potassium</keyword>
<keyword evidence="13 16" id="KW-0173">Coenzyme A biosynthesis</keyword>
<dbReference type="SUPFAM" id="SSF53067">
    <property type="entry name" value="Actin-like ATPase domain"/>
    <property type="match status" value="2"/>
</dbReference>
<evidence type="ECO:0000313" key="18">
    <source>
        <dbReference type="EMBL" id="TDP84660.1"/>
    </source>
</evidence>
<evidence type="ECO:0000256" key="10">
    <source>
        <dbReference type="ARBA" id="ARBA00022777"/>
    </source>
</evidence>
<keyword evidence="8 16" id="KW-0808">Transferase</keyword>
<protein>
    <recommendedName>
        <fullName evidence="15 16">Type III pantothenate kinase</fullName>
        <ecNumber evidence="6 16">2.7.1.33</ecNumber>
    </recommendedName>
    <alternativeName>
        <fullName evidence="16">PanK-III</fullName>
    </alternativeName>
    <alternativeName>
        <fullName evidence="16">Pantothenic acid kinase</fullName>
    </alternativeName>
</protein>
<evidence type="ECO:0000256" key="3">
    <source>
        <dbReference type="ARBA" id="ARBA00004496"/>
    </source>
</evidence>
<evidence type="ECO:0000256" key="16">
    <source>
        <dbReference type="HAMAP-Rule" id="MF_01274"/>
    </source>
</evidence>
<dbReference type="PANTHER" id="PTHR34265">
    <property type="entry name" value="TYPE III PANTOTHENATE KINASE"/>
    <property type="match status" value="1"/>
</dbReference>
<dbReference type="AlphaFoldDB" id="A0A4R6REL2"/>
<evidence type="ECO:0000256" key="7">
    <source>
        <dbReference type="ARBA" id="ARBA00022490"/>
    </source>
</evidence>
<dbReference type="UniPathway" id="UPA00241">
    <property type="reaction ID" value="UER00352"/>
</dbReference>
<dbReference type="Gene3D" id="3.30.420.40">
    <property type="match status" value="2"/>
</dbReference>
<sequence length="281" mass="29811">MQQNDKSCGSQGGDSPESDMPFLVIDIGNTRLKWGLYAEPTPDAQLLAHGAVVLEDIDGLWQRHWRALPTRPAAMLGCVVAGEAIKRRVEEQLMQGWGLAAHWVSSSAQAGGVVNGYEHPQRLGSDRWAAIIGARRRAVQHDAAKPPPVLAVMVGTAVTVDAVDASGRFLGGLILPGFGLMYRALESGTAGLKVPTGEVSDFPTNTSDALMSGGTDAIAGAIERSLRRLRVQTGREPLLIMSGGAVSRLSHVEEFEATVAENLIFEGLLTLASEPVKRSAA</sequence>
<dbReference type="HAMAP" id="MF_01274">
    <property type="entry name" value="Pantothen_kinase_3"/>
    <property type="match status" value="1"/>
</dbReference>
<gene>
    <name evidence="16" type="primary">coaX</name>
    <name evidence="18" type="ORF">EV672_103231</name>
</gene>
<accession>A0A4R6REL2</accession>
<comment type="similarity">
    <text evidence="14 16">Belongs to the type III pantothenate kinase family.</text>
</comment>
<dbReference type="InterPro" id="IPR043129">
    <property type="entry name" value="ATPase_NBD"/>
</dbReference>
<dbReference type="GO" id="GO:0015937">
    <property type="term" value="P:coenzyme A biosynthetic process"/>
    <property type="evidence" value="ECO:0007669"/>
    <property type="project" value="UniProtKB-UniRule"/>
</dbReference>
<dbReference type="InterPro" id="IPR004619">
    <property type="entry name" value="Type_III_PanK"/>
</dbReference>
<dbReference type="NCBIfam" id="TIGR00671">
    <property type="entry name" value="baf"/>
    <property type="match status" value="1"/>
</dbReference>
<dbReference type="GO" id="GO:0005524">
    <property type="term" value="F:ATP binding"/>
    <property type="evidence" value="ECO:0007669"/>
    <property type="project" value="UniProtKB-UniRule"/>
</dbReference>
<feature type="binding site" evidence="16">
    <location>
        <begin position="26"/>
        <end position="33"/>
    </location>
    <ligand>
        <name>ATP</name>
        <dbReference type="ChEBI" id="CHEBI:30616"/>
    </ligand>
</feature>
<evidence type="ECO:0000256" key="1">
    <source>
        <dbReference type="ARBA" id="ARBA00001206"/>
    </source>
</evidence>
<dbReference type="GO" id="GO:0004594">
    <property type="term" value="F:pantothenate kinase activity"/>
    <property type="evidence" value="ECO:0007669"/>
    <property type="project" value="UniProtKB-UniRule"/>
</dbReference>
<evidence type="ECO:0000256" key="6">
    <source>
        <dbReference type="ARBA" id="ARBA00012102"/>
    </source>
</evidence>
<reference evidence="18 19" key="1">
    <citation type="submission" date="2019-03" db="EMBL/GenBank/DDBJ databases">
        <title>Genomic Encyclopedia of Type Strains, Phase IV (KMG-IV): sequencing the most valuable type-strain genomes for metagenomic binning, comparative biology and taxonomic classification.</title>
        <authorList>
            <person name="Goeker M."/>
        </authorList>
    </citation>
    <scope>NUCLEOTIDE SEQUENCE [LARGE SCALE GENOMIC DNA]</scope>
    <source>
        <strain evidence="18 19">DSM 11901</strain>
    </source>
</reference>
<evidence type="ECO:0000256" key="2">
    <source>
        <dbReference type="ARBA" id="ARBA00001958"/>
    </source>
</evidence>
<comment type="caution">
    <text evidence="16">Lacks conserved residue(s) required for the propagation of feature annotation.</text>
</comment>
<evidence type="ECO:0000256" key="4">
    <source>
        <dbReference type="ARBA" id="ARBA00005225"/>
    </source>
</evidence>
<evidence type="ECO:0000313" key="19">
    <source>
        <dbReference type="Proteomes" id="UP000294593"/>
    </source>
</evidence>
<keyword evidence="7 16" id="KW-0963">Cytoplasm</keyword>
<proteinExistence type="inferred from homology"/>
<feature type="active site" description="Proton acceptor" evidence="16">
    <location>
        <position position="126"/>
    </location>
</feature>
<evidence type="ECO:0000256" key="14">
    <source>
        <dbReference type="ARBA" id="ARBA00038036"/>
    </source>
</evidence>
<comment type="caution">
    <text evidence="18">The sequence shown here is derived from an EMBL/GenBank/DDBJ whole genome shotgun (WGS) entry which is preliminary data.</text>
</comment>
<comment type="function">
    <text evidence="16">Catalyzes the phosphorylation of pantothenate (Pan), the first step in CoA biosynthesis.</text>
</comment>